<protein>
    <submittedName>
        <fullName evidence="1">Uncharacterized protein</fullName>
    </submittedName>
</protein>
<dbReference type="EMBL" id="JBFXLT010000072">
    <property type="protein sequence ID" value="KAL2810367.1"/>
    <property type="molecule type" value="Genomic_DNA"/>
</dbReference>
<dbReference type="Proteomes" id="UP001610334">
    <property type="component" value="Unassembled WGS sequence"/>
</dbReference>
<gene>
    <name evidence="1" type="ORF">BJX63DRAFT_317812</name>
</gene>
<name>A0ABR4H4I9_9EURO</name>
<reference evidence="1 2" key="1">
    <citation type="submission" date="2024-07" db="EMBL/GenBank/DDBJ databases">
        <title>Section-level genome sequencing and comparative genomics of Aspergillus sections Usti and Cavernicolus.</title>
        <authorList>
            <consortium name="Lawrence Berkeley National Laboratory"/>
            <person name="Nybo J.L."/>
            <person name="Vesth T.C."/>
            <person name="Theobald S."/>
            <person name="Frisvad J.C."/>
            <person name="Larsen T.O."/>
            <person name="Kjaerboelling I."/>
            <person name="Rothschild-Mancinelli K."/>
            <person name="Lyhne E.K."/>
            <person name="Kogle M.E."/>
            <person name="Barry K."/>
            <person name="Clum A."/>
            <person name="Na H."/>
            <person name="Ledsgaard L."/>
            <person name="Lin J."/>
            <person name="Lipzen A."/>
            <person name="Kuo A."/>
            <person name="Riley R."/>
            <person name="Mondo S."/>
            <person name="Labutti K."/>
            <person name="Haridas S."/>
            <person name="Pangalinan J."/>
            <person name="Salamov A.A."/>
            <person name="Simmons B.A."/>
            <person name="Magnuson J.K."/>
            <person name="Chen J."/>
            <person name="Drula E."/>
            <person name="Henrissat B."/>
            <person name="Wiebenga A."/>
            <person name="Lubbers R.J."/>
            <person name="Gomes A.C."/>
            <person name="Makela M.R."/>
            <person name="Stajich J."/>
            <person name="Grigoriev I.V."/>
            <person name="Mortensen U.H."/>
            <person name="De Vries R.P."/>
            <person name="Baker S.E."/>
            <person name="Andersen M.R."/>
        </authorList>
    </citation>
    <scope>NUCLEOTIDE SEQUENCE [LARGE SCALE GENOMIC DNA]</scope>
    <source>
        <strain evidence="1 2">CBS 588.65</strain>
    </source>
</reference>
<sequence>MQTHNPCRRSRRVEFAWPRNECTARSPREHSQSHLHAHAHAHAHGYSPSYNTTGIYKPSLGCSGHNDEHNHDRHILFKAPTPNFDSCSYGPSHDHGYGYEDSCPRKLQFGSCSRSRCCGSCGYHNRRNCYQAPCQCQDVGGHCTNPASALRSGGHVVTASATADAQNMSVRATAQANRGHDHGRNQYLDRYADPCGNGYAGYPPSDRCGGGCQGQCRENGQEVLCCVPVEREPGCRGQCHERDRARYAYGPPLPIVVDVAIDR</sequence>
<comment type="caution">
    <text evidence="1">The sequence shown here is derived from an EMBL/GenBank/DDBJ whole genome shotgun (WGS) entry which is preliminary data.</text>
</comment>
<proteinExistence type="predicted"/>
<evidence type="ECO:0000313" key="1">
    <source>
        <dbReference type="EMBL" id="KAL2810367.1"/>
    </source>
</evidence>
<keyword evidence="2" id="KW-1185">Reference proteome</keyword>
<accession>A0ABR4H4I9</accession>
<organism evidence="1 2">
    <name type="scientific">Aspergillus granulosus</name>
    <dbReference type="NCBI Taxonomy" id="176169"/>
    <lineage>
        <taxon>Eukaryota</taxon>
        <taxon>Fungi</taxon>
        <taxon>Dikarya</taxon>
        <taxon>Ascomycota</taxon>
        <taxon>Pezizomycotina</taxon>
        <taxon>Eurotiomycetes</taxon>
        <taxon>Eurotiomycetidae</taxon>
        <taxon>Eurotiales</taxon>
        <taxon>Aspergillaceae</taxon>
        <taxon>Aspergillus</taxon>
        <taxon>Aspergillus subgen. Nidulantes</taxon>
    </lineage>
</organism>
<evidence type="ECO:0000313" key="2">
    <source>
        <dbReference type="Proteomes" id="UP001610334"/>
    </source>
</evidence>